<feature type="signal peptide" evidence="1">
    <location>
        <begin position="1"/>
        <end position="29"/>
    </location>
</feature>
<feature type="chain" id="PRO_5012622025" description="Lipoprotein" evidence="1">
    <location>
        <begin position="30"/>
        <end position="157"/>
    </location>
</feature>
<proteinExistence type="predicted"/>
<evidence type="ECO:0000256" key="1">
    <source>
        <dbReference type="SAM" id="SignalP"/>
    </source>
</evidence>
<evidence type="ECO:0000313" key="2">
    <source>
        <dbReference type="EMBL" id="SLN53398.1"/>
    </source>
</evidence>
<keyword evidence="3" id="KW-1185">Reference proteome</keyword>
<protein>
    <recommendedName>
        <fullName evidence="4">Lipoprotein</fullName>
    </recommendedName>
</protein>
<gene>
    <name evidence="2" type="ORF">AQS8620_02341</name>
</gene>
<accession>A0A1Y5T634</accession>
<dbReference type="RefSeq" id="WP_085837057.1">
    <property type="nucleotide sequence ID" value="NZ_FWFS01000008.1"/>
</dbReference>
<keyword evidence="1" id="KW-0732">Signal</keyword>
<dbReference type="AlphaFoldDB" id="A0A1Y5T634"/>
<evidence type="ECO:0000313" key="3">
    <source>
        <dbReference type="Proteomes" id="UP000193862"/>
    </source>
</evidence>
<dbReference type="PROSITE" id="PS51257">
    <property type="entry name" value="PROKAR_LIPOPROTEIN"/>
    <property type="match status" value="1"/>
</dbReference>
<dbReference type="EMBL" id="FWFS01000008">
    <property type="protein sequence ID" value="SLN53398.1"/>
    <property type="molecule type" value="Genomic_DNA"/>
</dbReference>
<dbReference type="Proteomes" id="UP000193862">
    <property type="component" value="Unassembled WGS sequence"/>
</dbReference>
<organism evidence="2 3">
    <name type="scientific">Aquimixticola soesokkakensis</name>
    <dbReference type="NCBI Taxonomy" id="1519096"/>
    <lineage>
        <taxon>Bacteria</taxon>
        <taxon>Pseudomonadati</taxon>
        <taxon>Pseudomonadota</taxon>
        <taxon>Alphaproteobacteria</taxon>
        <taxon>Rhodobacterales</taxon>
        <taxon>Paracoccaceae</taxon>
        <taxon>Aquimixticola</taxon>
    </lineage>
</organism>
<evidence type="ECO:0008006" key="4">
    <source>
        <dbReference type="Google" id="ProtNLM"/>
    </source>
</evidence>
<name>A0A1Y5T634_9RHOB</name>
<reference evidence="2 3" key="1">
    <citation type="submission" date="2017-03" db="EMBL/GenBank/DDBJ databases">
        <authorList>
            <person name="Afonso C.L."/>
            <person name="Miller P.J."/>
            <person name="Scott M.A."/>
            <person name="Spackman E."/>
            <person name="Goraichik I."/>
            <person name="Dimitrov K.M."/>
            <person name="Suarez D.L."/>
            <person name="Swayne D.E."/>
        </authorList>
    </citation>
    <scope>NUCLEOTIDE SEQUENCE [LARGE SCALE GENOMIC DNA]</scope>
    <source>
        <strain evidence="2 3">CECT 8620</strain>
    </source>
</reference>
<sequence length="157" mass="15984">MLPVARISHGVVALVLVVTLAACSPISTAATVTRMALSPALARSIAFSSVEVRTTGNAFVAGSQEPVKSGLTSALKRRLSSRFRTASAASLVVDIAQTSLVGSAVKLAGTARIFAPDGSELGTYPVEALVPADQPDVYGPLVEAFAAQFAAELESGV</sequence>